<dbReference type="EMBL" id="KY363996">
    <property type="protein sequence ID" value="ARQ19904.1"/>
    <property type="molecule type" value="Genomic_DNA"/>
</dbReference>
<dbReference type="EMBL" id="KY363995">
    <property type="protein sequence ID" value="ARQ19827.1"/>
    <property type="molecule type" value="Genomic_DNA"/>
</dbReference>
<dbReference type="EMBL" id="KY363997">
    <property type="protein sequence ID" value="ARQ19981.1"/>
    <property type="molecule type" value="Genomic_DNA"/>
</dbReference>
<dbReference type="EMBL" id="KY363998">
    <property type="protein sequence ID" value="ARQ20058.1"/>
    <property type="molecule type" value="Genomic_DNA"/>
</dbReference>
<dbReference type="EMBL" id="KY363999">
    <property type="protein sequence ID" value="ARQ20133.1"/>
    <property type="molecule type" value="Genomic_DNA"/>
</dbReference>
<evidence type="ECO:0000313" key="3">
    <source>
        <dbReference type="EMBL" id="ARQ19904.1"/>
    </source>
</evidence>
<reference evidence="2" key="5">
    <citation type="submission" date="2016-12" db="EMBL/GenBank/DDBJ databases">
        <title>Shigella sonnei strain SH13Sh069 plasmid pSh069-m6, complete genome.</title>
        <authorList>
            <person name="Ma Q."/>
            <person name="Huang Y."/>
            <person name="Qiu S."/>
            <person name="Tong Y."/>
            <person name="Song H."/>
        </authorList>
    </citation>
    <scope>NUCLEOTIDE SEQUENCE</scope>
    <source>
        <strain evidence="2">SH13Sh069</strain>
        <plasmid evidence="2">pSh069-m6</plasmid>
    </source>
</reference>
<geneLocation type="plasmid" evidence="4">
    <name>pSh418-m3</name>
</geneLocation>
<evidence type="ECO:0000313" key="1">
    <source>
        <dbReference type="EMBL" id="ARQ19752.1"/>
    </source>
</evidence>
<evidence type="ECO:0000313" key="6">
    <source>
        <dbReference type="EMBL" id="ARQ20133.1"/>
    </source>
</evidence>
<reference evidence="5" key="2">
    <citation type="submission" date="2016-12" db="EMBL/GenBank/DDBJ databases">
        <title>Shigella sonnei strain SH11Sh125 plasmid pSh125-m2, complete genome.</title>
        <authorList>
            <person name="Ma Q."/>
            <person name="Huang Y."/>
            <person name="Qiu S."/>
            <person name="Tong Y."/>
            <person name="Song H."/>
        </authorList>
    </citation>
    <scope>NUCLEOTIDE SEQUENCE</scope>
    <source>
        <strain evidence="5">SH11Sh125</strain>
        <plasmid evidence="5">pSh125-m2</plasmid>
    </source>
</reference>
<dbReference type="AlphaFoldDB" id="A0A1X9QBH7"/>
<reference evidence="6" key="1">
    <citation type="submission" date="2016-12" db="EMBL/GenBank/DDBJ databases">
        <title>Shigella sonnei strain SH10Sh016 plasmid pSh016m1, complete sequence.</title>
        <authorList>
            <person name="Ma Q."/>
            <person name="Huang Y."/>
            <person name="Qiu S."/>
            <person name="Tong Y."/>
            <person name="Song H."/>
        </authorList>
    </citation>
    <scope>NUCLEOTIDE SEQUENCE</scope>
    <source>
        <strain evidence="6">SH10Sh016</strain>
        <plasmid evidence="6">pSh016-m1</plasmid>
    </source>
</reference>
<geneLocation type="plasmid" evidence="1">
    <name>pSh113-m4</name>
</geneLocation>
<protein>
    <submittedName>
        <fullName evidence="3">Uncharacterized protein</fullName>
    </submittedName>
</protein>
<organism evidence="3">
    <name type="scientific">Shigella sonnei</name>
    <dbReference type="NCBI Taxonomy" id="624"/>
    <lineage>
        <taxon>Bacteria</taxon>
        <taxon>Pseudomonadati</taxon>
        <taxon>Pseudomonadota</taxon>
        <taxon>Gammaproteobacteria</taxon>
        <taxon>Enterobacterales</taxon>
        <taxon>Enterobacteriaceae</taxon>
        <taxon>Shigella</taxon>
    </lineage>
</organism>
<evidence type="ECO:0000313" key="2">
    <source>
        <dbReference type="EMBL" id="ARQ19827.1"/>
    </source>
</evidence>
<name>A0A1X9QBH7_SHISO</name>
<geneLocation type="plasmid" evidence="3">
    <name>pSh487-m4</name>
</geneLocation>
<accession>A0A1X9QBH7</accession>
<reference evidence="3" key="3">
    <citation type="submission" date="2016-12" db="EMBL/GenBank/DDBJ databases">
        <title>Shigella sonnei strain SH11Sh418 plasmid pSh418-m3, complete genome.</title>
        <authorList>
            <person name="Ma Q."/>
            <person name="Huang Y."/>
            <person name="Qiu S."/>
            <person name="Tong Y."/>
            <person name="Song H."/>
        </authorList>
    </citation>
    <scope>NUCLEOTIDE SEQUENCE</scope>
    <source>
        <strain evidence="4">SH11Sh418</strain>
        <strain evidence="3">SH11Sh487</strain>
        <plasmid evidence="4">pSh418-m3</plasmid>
        <plasmid evidence="3">pSh487-m4</plasmid>
    </source>
</reference>
<reference evidence="1" key="4">
    <citation type="submission" date="2016-12" db="EMBL/GenBank/DDBJ databases">
        <title>Shigella sonnei strain SH12Sh113 plasmid pSh113-m5, complete genome.</title>
        <authorList>
            <person name="Ma Q."/>
            <person name="Huang Y."/>
            <person name="Qiu S."/>
            <person name="Tong Y."/>
            <person name="Song H."/>
        </authorList>
    </citation>
    <scope>NUCLEOTIDE SEQUENCE</scope>
    <source>
        <strain evidence="1">SH12Sh113</strain>
        <plasmid evidence="1">pSh113-m4</plasmid>
    </source>
</reference>
<dbReference type="EMBL" id="KY363994">
    <property type="protein sequence ID" value="ARQ19752.1"/>
    <property type="molecule type" value="Genomic_DNA"/>
</dbReference>
<geneLocation type="plasmid" evidence="6">
    <name>pSh016-m1</name>
</geneLocation>
<evidence type="ECO:0000313" key="5">
    <source>
        <dbReference type="EMBL" id="ARQ20058.1"/>
    </source>
</evidence>
<geneLocation type="plasmid" evidence="2">
    <name>pSh069-m6</name>
</geneLocation>
<keyword evidence="3" id="KW-0614">Plasmid</keyword>
<evidence type="ECO:0000313" key="4">
    <source>
        <dbReference type="EMBL" id="ARQ19981.1"/>
    </source>
</evidence>
<sequence length="46" mass="5225">MSVSELRAQHYIAAFAWHSPRLEGRSFTAHQIKKGAIKPLYSLLTI</sequence>
<geneLocation type="plasmid" evidence="5">
    <name>pSh125-m2</name>
</geneLocation>
<proteinExistence type="predicted"/>